<feature type="domain" description="SRP54-type proteins GTP-binding" evidence="16">
    <location>
        <begin position="199"/>
        <end position="390"/>
    </location>
</feature>
<keyword evidence="10" id="KW-0472">Membrane</keyword>
<name>W8TKE6_PEPAC</name>
<keyword evidence="11" id="KW-1006">Bacterial flagellum protein export</keyword>
<dbReference type="GO" id="GO:0006614">
    <property type="term" value="P:SRP-dependent cotranslational protein targeting to membrane"/>
    <property type="evidence" value="ECO:0007669"/>
    <property type="project" value="UniProtKB-UniRule"/>
</dbReference>
<evidence type="ECO:0000256" key="13">
    <source>
        <dbReference type="NCBIfam" id="TIGR03499"/>
    </source>
</evidence>
<reference evidence="17 18" key="1">
    <citation type="journal article" date="2014" name="Genome Announc.">
        <title>Complete Genome Sequence of Amino Acid-Utilizing Eubacterium acidaminophilum al-2 (DSM 3953).</title>
        <authorList>
            <person name="Poehlein A."/>
            <person name="Andreesen J.R."/>
            <person name="Daniel R."/>
        </authorList>
    </citation>
    <scope>NUCLEOTIDE SEQUENCE [LARGE SCALE GENOMIC DNA]</scope>
    <source>
        <strain evidence="17 18">DSM 3953</strain>
    </source>
</reference>
<evidence type="ECO:0000313" key="17">
    <source>
        <dbReference type="EMBL" id="AHM56642.1"/>
    </source>
</evidence>
<keyword evidence="18" id="KW-1185">Reference proteome</keyword>
<keyword evidence="17" id="KW-0969">Cilium</keyword>
<dbReference type="FunFam" id="3.40.50.300:FF:000695">
    <property type="entry name" value="Flagellar biosynthesis regulator FlhF"/>
    <property type="match status" value="1"/>
</dbReference>
<keyword evidence="4" id="KW-0813">Transport</keyword>
<evidence type="ECO:0000256" key="14">
    <source>
        <dbReference type="SAM" id="MobiDB-lite"/>
    </source>
</evidence>
<dbReference type="InterPro" id="IPR020006">
    <property type="entry name" value="FlhF"/>
</dbReference>
<dbReference type="PANTHER" id="PTHR43134">
    <property type="entry name" value="SIGNAL RECOGNITION PARTICLE RECEPTOR SUBUNIT ALPHA"/>
    <property type="match status" value="1"/>
</dbReference>
<proteinExistence type="inferred from homology"/>
<evidence type="ECO:0000256" key="9">
    <source>
        <dbReference type="ARBA" id="ARBA00023134"/>
    </source>
</evidence>
<dbReference type="PANTHER" id="PTHR43134:SF3">
    <property type="entry name" value="FLAGELLAR BIOSYNTHESIS PROTEIN FLHF"/>
    <property type="match status" value="1"/>
</dbReference>
<evidence type="ECO:0000256" key="11">
    <source>
        <dbReference type="ARBA" id="ARBA00023225"/>
    </source>
</evidence>
<dbReference type="InterPro" id="IPR003593">
    <property type="entry name" value="AAA+_ATPase"/>
</dbReference>
<dbReference type="EMBL" id="CP007452">
    <property type="protein sequence ID" value="AHM56642.1"/>
    <property type="molecule type" value="Genomic_DNA"/>
</dbReference>
<dbReference type="InterPro" id="IPR047040">
    <property type="entry name" value="FlhF__GTPase_dom"/>
</dbReference>
<sequence length="391" mass="44198">MMIKRFLGKNVTEAMNLVKNELGDNAVILHTKRIKNSNIFKFWEKEKVEILAAHDGKQESKQKASKPRDSKQESVMAAAGGADFRSRIFENADEDSSPKKDYSSIENEVSNIKDMVEQIKKTLSGNAPIGGSGDPTAKTLKGEITASLKKKGFSQELIDKFIQTVSEKNEITVDNFKQLFRAYLQGELDSEYEAFEFKNKINVFIGPTGVGKTTTLAKLASSCVLNENKKVGFITLDTYRIAAVEQLKIYSEILNMPIEVAYNTNSIRESIENLSESDVILVDTAGRSHRNKMHMKEIRRFLDSIPEKEIFLVISANYNIEDINDIVDEYNFIDDFNIIITKLDETSKQAVVMNVLHKYKKKISHITFGQNVPDDISSLNVSEFIEKVLKE</sequence>
<evidence type="ECO:0000256" key="1">
    <source>
        <dbReference type="ARBA" id="ARBA00004413"/>
    </source>
</evidence>
<dbReference type="STRING" id="1286171.EAL2_c13470"/>
<accession>W8TKE6</accession>
<dbReference type="CDD" id="cd17873">
    <property type="entry name" value="FlhF"/>
    <property type="match status" value="1"/>
</dbReference>
<evidence type="ECO:0000256" key="12">
    <source>
        <dbReference type="ARBA" id="ARBA00025337"/>
    </source>
</evidence>
<dbReference type="OrthoDB" id="9778554at2"/>
<dbReference type="GO" id="GO:0005886">
    <property type="term" value="C:plasma membrane"/>
    <property type="evidence" value="ECO:0007669"/>
    <property type="project" value="UniProtKB-SubCell"/>
</dbReference>
<dbReference type="Proteomes" id="UP000019591">
    <property type="component" value="Chromosome"/>
</dbReference>
<feature type="domain" description="AAA+ ATPase" evidence="15">
    <location>
        <begin position="198"/>
        <end position="344"/>
    </location>
</feature>
<evidence type="ECO:0000256" key="10">
    <source>
        <dbReference type="ARBA" id="ARBA00023136"/>
    </source>
</evidence>
<dbReference type="SMART" id="SM00962">
    <property type="entry name" value="SRP54"/>
    <property type="match status" value="1"/>
</dbReference>
<evidence type="ECO:0000256" key="3">
    <source>
        <dbReference type="ARBA" id="ARBA00014919"/>
    </source>
</evidence>
<keyword evidence="9" id="KW-0342">GTP-binding</keyword>
<dbReference type="HOGENOM" id="CLU_009301_11_4_9"/>
<keyword evidence="5" id="KW-1003">Cell membrane</keyword>
<dbReference type="Gene3D" id="1.20.120.1380">
    <property type="entry name" value="Flagellar FlhF biosynthesis protein, N domain"/>
    <property type="match status" value="1"/>
</dbReference>
<dbReference type="GO" id="GO:0003924">
    <property type="term" value="F:GTPase activity"/>
    <property type="evidence" value="ECO:0007669"/>
    <property type="project" value="UniProtKB-UniRule"/>
</dbReference>
<comment type="similarity">
    <text evidence="2">Belongs to the GTP-binding SRP family.</text>
</comment>
<organism evidence="17 18">
    <name type="scientific">Peptoclostridium acidaminophilum DSM 3953</name>
    <dbReference type="NCBI Taxonomy" id="1286171"/>
    <lineage>
        <taxon>Bacteria</taxon>
        <taxon>Bacillati</taxon>
        <taxon>Bacillota</taxon>
        <taxon>Clostridia</taxon>
        <taxon>Peptostreptococcales</taxon>
        <taxon>Peptoclostridiaceae</taxon>
        <taxon>Peptoclostridium</taxon>
    </lineage>
</organism>
<dbReference type="InterPro" id="IPR027417">
    <property type="entry name" value="P-loop_NTPase"/>
</dbReference>
<evidence type="ECO:0000313" key="18">
    <source>
        <dbReference type="Proteomes" id="UP000019591"/>
    </source>
</evidence>
<keyword evidence="8" id="KW-0653">Protein transport</keyword>
<comment type="subcellular location">
    <subcellularLocation>
        <location evidence="1">Cell membrane</location>
        <topology evidence="1">Peripheral membrane protein</topology>
        <orientation evidence="1">Cytoplasmic side</orientation>
    </subcellularLocation>
</comment>
<dbReference type="GO" id="GO:0044781">
    <property type="term" value="P:bacterial-type flagellum organization"/>
    <property type="evidence" value="ECO:0007669"/>
    <property type="project" value="UniProtKB-UniRule"/>
</dbReference>
<dbReference type="eggNOG" id="COG1419">
    <property type="taxonomic scope" value="Bacteria"/>
</dbReference>
<dbReference type="Gene3D" id="3.40.50.300">
    <property type="entry name" value="P-loop containing nucleotide triphosphate hydrolases"/>
    <property type="match status" value="1"/>
</dbReference>
<dbReference type="GO" id="GO:0005525">
    <property type="term" value="F:GTP binding"/>
    <property type="evidence" value="ECO:0007669"/>
    <property type="project" value="UniProtKB-UniRule"/>
</dbReference>
<dbReference type="InterPro" id="IPR000897">
    <property type="entry name" value="SRP54_GTPase_dom"/>
</dbReference>
<dbReference type="GO" id="GO:0005047">
    <property type="term" value="F:signal recognition particle binding"/>
    <property type="evidence" value="ECO:0007669"/>
    <property type="project" value="TreeGrafter"/>
</dbReference>
<evidence type="ECO:0000256" key="5">
    <source>
        <dbReference type="ARBA" id="ARBA00022475"/>
    </source>
</evidence>
<feature type="compositionally biased region" description="Basic and acidic residues" evidence="14">
    <location>
        <begin position="55"/>
        <end position="72"/>
    </location>
</feature>
<evidence type="ECO:0000256" key="2">
    <source>
        <dbReference type="ARBA" id="ARBA00008531"/>
    </source>
</evidence>
<evidence type="ECO:0000259" key="16">
    <source>
        <dbReference type="SMART" id="SM00962"/>
    </source>
</evidence>
<dbReference type="AlphaFoldDB" id="W8TKE6"/>
<evidence type="ECO:0000256" key="4">
    <source>
        <dbReference type="ARBA" id="ARBA00022448"/>
    </source>
</evidence>
<dbReference type="RefSeq" id="WP_025435627.1">
    <property type="nucleotide sequence ID" value="NZ_CP007452.1"/>
</dbReference>
<comment type="function">
    <text evidence="12">Necessary for flagellar biosynthesis. May be involved in translocation of the flagellum.</text>
</comment>
<dbReference type="SMART" id="SM00382">
    <property type="entry name" value="AAA"/>
    <property type="match status" value="1"/>
</dbReference>
<protein>
    <recommendedName>
        <fullName evidence="3 13">Flagellar biosynthesis protein FlhF</fullName>
    </recommendedName>
</protein>
<evidence type="ECO:0000259" key="15">
    <source>
        <dbReference type="SMART" id="SM00382"/>
    </source>
</evidence>
<dbReference type="KEGG" id="eac:EAL2_c13470"/>
<gene>
    <name evidence="17" type="primary">flhF</name>
    <name evidence="17" type="ORF">EAL2_c13470</name>
</gene>
<evidence type="ECO:0000256" key="7">
    <source>
        <dbReference type="ARBA" id="ARBA00022795"/>
    </source>
</evidence>
<evidence type="ECO:0000256" key="8">
    <source>
        <dbReference type="ARBA" id="ARBA00022927"/>
    </source>
</evidence>
<keyword evidence="17" id="KW-0966">Cell projection</keyword>
<dbReference type="GO" id="GO:0015031">
    <property type="term" value="P:protein transport"/>
    <property type="evidence" value="ECO:0007669"/>
    <property type="project" value="UniProtKB-KW"/>
</dbReference>
<feature type="region of interest" description="Disordered" evidence="14">
    <location>
        <begin position="55"/>
        <end position="77"/>
    </location>
</feature>
<evidence type="ECO:0000256" key="6">
    <source>
        <dbReference type="ARBA" id="ARBA00022741"/>
    </source>
</evidence>
<dbReference type="PATRIC" id="fig|1286171.3.peg.1297"/>
<keyword evidence="17" id="KW-0282">Flagellum</keyword>
<dbReference type="Pfam" id="PF00448">
    <property type="entry name" value="SRP54"/>
    <property type="match status" value="1"/>
</dbReference>
<keyword evidence="6" id="KW-0547">Nucleotide-binding</keyword>
<dbReference type="NCBIfam" id="TIGR03499">
    <property type="entry name" value="FlhF"/>
    <property type="match status" value="1"/>
</dbReference>
<dbReference type="SUPFAM" id="SSF52540">
    <property type="entry name" value="P-loop containing nucleoside triphosphate hydrolases"/>
    <property type="match status" value="1"/>
</dbReference>
<keyword evidence="7" id="KW-1005">Bacterial flagellum biogenesis</keyword>